<organism evidence="2 3">
    <name type="scientific">Kyrpidia spormannii</name>
    <dbReference type="NCBI Taxonomy" id="2055160"/>
    <lineage>
        <taxon>Bacteria</taxon>
        <taxon>Bacillati</taxon>
        <taxon>Bacillota</taxon>
        <taxon>Bacilli</taxon>
        <taxon>Bacillales</taxon>
        <taxon>Alicyclobacillaceae</taxon>
        <taxon>Kyrpidia</taxon>
    </lineage>
</organism>
<proteinExistence type="predicted"/>
<reference evidence="2 3" key="1">
    <citation type="submission" date="2020-04" db="EMBL/GenBank/DDBJ databases">
        <authorList>
            <person name="Hogendoorn C."/>
        </authorList>
    </citation>
    <scope>NUCLEOTIDE SEQUENCE [LARGE SCALE GENOMIC DNA]</scope>
    <source>
        <strain evidence="2">COOX1</strain>
    </source>
</reference>
<dbReference type="Gene3D" id="3.40.50.1390">
    <property type="entry name" value="Resolvase, N-terminal catalytic domain"/>
    <property type="match status" value="1"/>
</dbReference>
<dbReference type="InterPro" id="IPR036162">
    <property type="entry name" value="Resolvase-like_N_sf"/>
</dbReference>
<sequence>MTYRVKGRKRQRNISDGPYDGPVISAGRMFCTAPFPRRCLPLQTVALLLFIVDGNLQRQLERYAEERGYDVVQVFSEQASGVGENLKQLASLLKLAEDGAIARVLIEYPDRLARFGYRYRIPAGAGGGSVDDHHRVFSPDVRQAVAGVPEKDRAGHERDGG</sequence>
<dbReference type="InterPro" id="IPR006119">
    <property type="entry name" value="Resolv_N"/>
</dbReference>
<protein>
    <recommendedName>
        <fullName evidence="1">Resolvase/invertase-type recombinase catalytic domain-containing protein</fullName>
    </recommendedName>
</protein>
<evidence type="ECO:0000313" key="2">
    <source>
        <dbReference type="EMBL" id="CAB3390968.1"/>
    </source>
</evidence>
<accession>A0A6F9E2C3</accession>
<dbReference type="GO" id="GO:0000150">
    <property type="term" value="F:DNA strand exchange activity"/>
    <property type="evidence" value="ECO:0007669"/>
    <property type="project" value="InterPro"/>
</dbReference>
<dbReference type="SUPFAM" id="SSF53041">
    <property type="entry name" value="Resolvase-like"/>
    <property type="match status" value="1"/>
</dbReference>
<evidence type="ECO:0000313" key="3">
    <source>
        <dbReference type="Proteomes" id="UP000502196"/>
    </source>
</evidence>
<dbReference type="AlphaFoldDB" id="A0A6F9E2C3"/>
<name>A0A6F9E2C3_9BACL</name>
<gene>
    <name evidence="2" type="ORF">COOX1_0678</name>
</gene>
<evidence type="ECO:0000259" key="1">
    <source>
        <dbReference type="Pfam" id="PF00239"/>
    </source>
</evidence>
<dbReference type="Proteomes" id="UP000502196">
    <property type="component" value="Chromosome"/>
</dbReference>
<dbReference type="GO" id="GO:0003677">
    <property type="term" value="F:DNA binding"/>
    <property type="evidence" value="ECO:0007669"/>
    <property type="project" value="InterPro"/>
</dbReference>
<dbReference type="EMBL" id="LR792683">
    <property type="protein sequence ID" value="CAB3390968.1"/>
    <property type="molecule type" value="Genomic_DNA"/>
</dbReference>
<dbReference type="Pfam" id="PF00239">
    <property type="entry name" value="Resolvase"/>
    <property type="match status" value="1"/>
</dbReference>
<feature type="domain" description="Resolvase/invertase-type recombinase catalytic" evidence="1">
    <location>
        <begin position="58"/>
        <end position="115"/>
    </location>
</feature>